<dbReference type="Gene3D" id="3.90.226.10">
    <property type="entry name" value="2-enoyl-CoA Hydratase, Chain A, domain 1"/>
    <property type="match status" value="1"/>
</dbReference>
<dbReference type="InterPro" id="IPR045190">
    <property type="entry name" value="MCCB/AccD1-like"/>
</dbReference>
<dbReference type="PANTHER" id="PTHR22855:SF13">
    <property type="entry name" value="METHYLCROTONOYL-COA CARBOXYLASE BETA CHAIN, MITOCHONDRIAL"/>
    <property type="match status" value="1"/>
</dbReference>
<feature type="domain" description="CoA carboxyltransferase C-terminal" evidence="2">
    <location>
        <begin position="1"/>
        <end position="51"/>
    </location>
</feature>
<dbReference type="EMBL" id="JAAWVQ010064663">
    <property type="protein sequence ID" value="MBN3276978.1"/>
    <property type="molecule type" value="Genomic_DNA"/>
</dbReference>
<feature type="non-terminal residue" evidence="3">
    <location>
        <position position="1"/>
    </location>
</feature>
<protein>
    <submittedName>
        <fullName evidence="3">MCCB carboxylase</fullName>
    </submittedName>
</protein>
<evidence type="ECO:0000313" key="3">
    <source>
        <dbReference type="EMBL" id="MBN3276978.1"/>
    </source>
</evidence>
<dbReference type="SUPFAM" id="SSF52096">
    <property type="entry name" value="ClpP/crotonase"/>
    <property type="match status" value="1"/>
</dbReference>
<dbReference type="InterPro" id="IPR034733">
    <property type="entry name" value="AcCoA_carboxyl_beta"/>
</dbReference>
<dbReference type="InterPro" id="IPR029045">
    <property type="entry name" value="ClpP/crotonase-like_dom_sf"/>
</dbReference>
<evidence type="ECO:0000259" key="2">
    <source>
        <dbReference type="PROSITE" id="PS50989"/>
    </source>
</evidence>
<comment type="similarity">
    <text evidence="1">Belongs to the AccD/PCCB family.</text>
</comment>
<reference evidence="3" key="1">
    <citation type="journal article" date="2021" name="Cell">
        <title>Tracing the genetic footprints of vertebrate landing in non-teleost ray-finned fishes.</title>
        <authorList>
            <person name="Bi X."/>
            <person name="Wang K."/>
            <person name="Yang L."/>
            <person name="Pan H."/>
            <person name="Jiang H."/>
            <person name="Wei Q."/>
            <person name="Fang M."/>
            <person name="Yu H."/>
            <person name="Zhu C."/>
            <person name="Cai Y."/>
            <person name="He Y."/>
            <person name="Gan X."/>
            <person name="Zeng H."/>
            <person name="Yu D."/>
            <person name="Zhu Y."/>
            <person name="Jiang H."/>
            <person name="Qiu Q."/>
            <person name="Yang H."/>
            <person name="Zhang Y.E."/>
            <person name="Wang W."/>
            <person name="Zhu M."/>
            <person name="He S."/>
            <person name="Zhang G."/>
        </authorList>
    </citation>
    <scope>NUCLEOTIDE SEQUENCE</scope>
    <source>
        <strain evidence="3">Pddl_001</strain>
    </source>
</reference>
<dbReference type="PANTHER" id="PTHR22855">
    <property type="entry name" value="ACETYL, PROPIONYL, PYRUVATE, AND GLUTACONYL CARBOXYLASE-RELATED"/>
    <property type="match status" value="1"/>
</dbReference>
<keyword evidence="4" id="KW-1185">Reference proteome</keyword>
<organism evidence="3 4">
    <name type="scientific">Polyodon spathula</name>
    <name type="common">North American paddlefish</name>
    <name type="synonym">Squalus spathula</name>
    <dbReference type="NCBI Taxonomy" id="7913"/>
    <lineage>
        <taxon>Eukaryota</taxon>
        <taxon>Metazoa</taxon>
        <taxon>Chordata</taxon>
        <taxon>Craniata</taxon>
        <taxon>Vertebrata</taxon>
        <taxon>Euteleostomi</taxon>
        <taxon>Actinopterygii</taxon>
        <taxon>Chondrostei</taxon>
        <taxon>Acipenseriformes</taxon>
        <taxon>Polyodontidae</taxon>
        <taxon>Polyodon</taxon>
    </lineage>
</organism>
<dbReference type="Proteomes" id="UP001166093">
    <property type="component" value="Unassembled WGS sequence"/>
</dbReference>
<dbReference type="PROSITE" id="PS50989">
    <property type="entry name" value="COA_CT_CTER"/>
    <property type="match status" value="1"/>
</dbReference>
<feature type="non-terminal residue" evidence="3">
    <location>
        <position position="51"/>
    </location>
</feature>
<dbReference type="Pfam" id="PF01039">
    <property type="entry name" value="Carboxyl_trans"/>
    <property type="match status" value="1"/>
</dbReference>
<dbReference type="InterPro" id="IPR011763">
    <property type="entry name" value="COA_CT_C"/>
</dbReference>
<evidence type="ECO:0000313" key="4">
    <source>
        <dbReference type="Proteomes" id="UP001166093"/>
    </source>
</evidence>
<accession>A0ABS2XS01</accession>
<name>A0ABS2XS01_POLSP</name>
<comment type="caution">
    <text evidence="3">The sequence shown here is derived from an EMBL/GenBank/DDBJ whole genome shotgun (WGS) entry which is preliminary data.</text>
</comment>
<gene>
    <name evidence="3" type="primary">Mccc2_1</name>
    <name evidence="3" type="ORF">GTO93_0016007</name>
</gene>
<sequence>MDCVDGRTGSPRFLYMWPNSRISVMGGEQAATVLATITKDQKARQGKQAVG</sequence>
<evidence type="ECO:0000256" key="1">
    <source>
        <dbReference type="ARBA" id="ARBA00006102"/>
    </source>
</evidence>
<proteinExistence type="inferred from homology"/>